<evidence type="ECO:0008006" key="4">
    <source>
        <dbReference type="Google" id="ProtNLM"/>
    </source>
</evidence>
<keyword evidence="1" id="KW-0812">Transmembrane</keyword>
<gene>
    <name evidence="2" type="ORF">DCC35_13945</name>
</gene>
<accession>A0A4D7JM89</accession>
<keyword evidence="3" id="KW-1185">Reference proteome</keyword>
<organism evidence="2 3">
    <name type="scientific">Mangrovivirga cuniculi</name>
    <dbReference type="NCBI Taxonomy" id="2715131"/>
    <lineage>
        <taxon>Bacteria</taxon>
        <taxon>Pseudomonadati</taxon>
        <taxon>Bacteroidota</taxon>
        <taxon>Cytophagia</taxon>
        <taxon>Cytophagales</taxon>
        <taxon>Mangrovivirgaceae</taxon>
        <taxon>Mangrovivirga</taxon>
    </lineage>
</organism>
<dbReference type="RefSeq" id="WP_137091363.1">
    <property type="nucleotide sequence ID" value="NZ_CP028923.1"/>
</dbReference>
<dbReference type="KEGG" id="fpf:DCC35_13945"/>
<keyword evidence="1" id="KW-1133">Transmembrane helix</keyword>
<sequence length="197" mass="22828">MKNKKIFIPLFILVALIQLYIPAKMIMEQEKILDEGQTFKFKTQPIDPTDPFRGKYIVLNYEANSVVIDTSKQWNYGDEIYVTLSQNKEGFTEPVDVFKDKPETLEPFIIARIGGIHDYEKPPTLRIEYPFDRYYMEESMAPVAETVHRESQRDSLVESYSVIKILNGEAVLEDVIVGNKSIKEIVKERQAKSNQDD</sequence>
<dbReference type="Proteomes" id="UP000298616">
    <property type="component" value="Chromosome"/>
</dbReference>
<evidence type="ECO:0000313" key="3">
    <source>
        <dbReference type="Proteomes" id="UP000298616"/>
    </source>
</evidence>
<dbReference type="InterPro" id="IPR025833">
    <property type="entry name" value="GDYXXLXY"/>
</dbReference>
<dbReference type="AlphaFoldDB" id="A0A4D7JM89"/>
<dbReference type="Pfam" id="PF14345">
    <property type="entry name" value="GDYXXLXY"/>
    <property type="match status" value="1"/>
</dbReference>
<evidence type="ECO:0000313" key="2">
    <source>
        <dbReference type="EMBL" id="QCK15767.1"/>
    </source>
</evidence>
<proteinExistence type="predicted"/>
<reference evidence="2 3" key="1">
    <citation type="submission" date="2018-04" db="EMBL/GenBank/DDBJ databases">
        <title>Complete genome uncultured novel isolate.</title>
        <authorList>
            <person name="Merlino G."/>
        </authorList>
    </citation>
    <scope>NUCLEOTIDE SEQUENCE [LARGE SCALE GENOMIC DNA]</scope>
    <source>
        <strain evidence="3">R1DC9</strain>
    </source>
</reference>
<protein>
    <recommendedName>
        <fullName evidence="4">GDYXXLXY protein</fullName>
    </recommendedName>
</protein>
<feature type="transmembrane region" description="Helical" evidence="1">
    <location>
        <begin position="6"/>
        <end position="23"/>
    </location>
</feature>
<keyword evidence="1" id="KW-0472">Membrane</keyword>
<dbReference type="EMBL" id="CP028923">
    <property type="protein sequence ID" value="QCK15767.1"/>
    <property type="molecule type" value="Genomic_DNA"/>
</dbReference>
<dbReference type="OrthoDB" id="4868247at2"/>
<name>A0A4D7JM89_9BACT</name>
<evidence type="ECO:0000256" key="1">
    <source>
        <dbReference type="SAM" id="Phobius"/>
    </source>
</evidence>